<dbReference type="InterPro" id="IPR011989">
    <property type="entry name" value="ARM-like"/>
</dbReference>
<evidence type="ECO:0000313" key="1">
    <source>
        <dbReference type="EMBL" id="KAF6065299.1"/>
    </source>
</evidence>
<dbReference type="GO" id="GO:0003677">
    <property type="term" value="F:DNA binding"/>
    <property type="evidence" value="ECO:0007669"/>
    <property type="project" value="InterPro"/>
</dbReference>
<proteinExistence type="predicted"/>
<dbReference type="InterPro" id="IPR016024">
    <property type="entry name" value="ARM-type_fold"/>
</dbReference>
<dbReference type="Proteomes" id="UP000536275">
    <property type="component" value="Unassembled WGS sequence"/>
</dbReference>
<organism evidence="1 2">
    <name type="scientific">Candida albicans</name>
    <name type="common">Yeast</name>
    <dbReference type="NCBI Taxonomy" id="5476"/>
    <lineage>
        <taxon>Eukaryota</taxon>
        <taxon>Fungi</taxon>
        <taxon>Dikarya</taxon>
        <taxon>Ascomycota</taxon>
        <taxon>Saccharomycotina</taxon>
        <taxon>Pichiomycetes</taxon>
        <taxon>Debaryomycetaceae</taxon>
        <taxon>Candida/Lodderomyces clade</taxon>
        <taxon>Candida</taxon>
    </lineage>
</organism>
<accession>A0A8H6F3I1</accession>
<dbReference type="SUPFAM" id="SSF48371">
    <property type="entry name" value="ARM repeat"/>
    <property type="match status" value="1"/>
</dbReference>
<dbReference type="GO" id="GO:0017025">
    <property type="term" value="F:TBP-class protein binding"/>
    <property type="evidence" value="ECO:0007669"/>
    <property type="project" value="InterPro"/>
</dbReference>
<dbReference type="PANTHER" id="PTHR36498">
    <property type="entry name" value="TATA-BINDING PROTEIN-ASSOCIATED FACTOR 172"/>
    <property type="match status" value="1"/>
</dbReference>
<dbReference type="Gene3D" id="1.25.10.10">
    <property type="entry name" value="Leucine-rich Repeat Variant"/>
    <property type="match status" value="1"/>
</dbReference>
<gene>
    <name evidence="1" type="primary">MOT1</name>
    <name evidence="1" type="ORF">FOB64_005051</name>
</gene>
<name>A0A8H6F3I1_CANAX</name>
<dbReference type="AlphaFoldDB" id="A0A8H6F3I1"/>
<reference evidence="1 2" key="1">
    <citation type="submission" date="2020-03" db="EMBL/GenBank/DDBJ databases">
        <title>FDA dAtabase for Regulatory Grade micrObial Sequences (FDA-ARGOS): Supporting development and validation of Infectious Disease Dx tests.</title>
        <authorList>
            <person name="Campos J."/>
            <person name="Goldberg B."/>
            <person name="Tallon L."/>
            <person name="Sadzewicz L."/>
            <person name="Vavikolanu K."/>
            <person name="Mehta A."/>
            <person name="Aluvathingal J."/>
            <person name="Nadendla S."/>
            <person name="Nandy P."/>
            <person name="Geyer C."/>
            <person name="Yan Y."/>
            <person name="Sichtig H."/>
        </authorList>
    </citation>
    <scope>NUCLEOTIDE SEQUENCE [LARGE SCALE GENOMIC DNA]</scope>
    <source>
        <strain evidence="1 2">FDAARGOS_656</strain>
    </source>
</reference>
<dbReference type="EMBL" id="JABWAD010000059">
    <property type="protein sequence ID" value="KAF6065299.1"/>
    <property type="molecule type" value="Genomic_DNA"/>
</dbReference>
<protein>
    <submittedName>
        <fullName evidence="1">TATA-binding protein-associated factor MOT1 domain protein</fullName>
    </submittedName>
</protein>
<dbReference type="PANTHER" id="PTHR36498:SF1">
    <property type="entry name" value="TATA-BINDING PROTEIN-ASSOCIATED FACTOR 172"/>
    <property type="match status" value="1"/>
</dbReference>
<evidence type="ECO:0000313" key="2">
    <source>
        <dbReference type="Proteomes" id="UP000536275"/>
    </source>
</evidence>
<dbReference type="InterPro" id="IPR044972">
    <property type="entry name" value="Mot1"/>
</dbReference>
<sequence>MSRLDRLVVLLETGSTPFIRNTAADQLSDLAKAHPEDTINLLGRVYPYLKSKKWETRISAARAFGGIVNNAPLWDPNSENK</sequence>
<comment type="caution">
    <text evidence="1">The sequence shown here is derived from an EMBL/GenBank/DDBJ whole genome shotgun (WGS) entry which is preliminary data.</text>
</comment>
<dbReference type="GO" id="GO:0016887">
    <property type="term" value="F:ATP hydrolysis activity"/>
    <property type="evidence" value="ECO:0007669"/>
    <property type="project" value="InterPro"/>
</dbReference>